<dbReference type="AlphaFoldDB" id="A0A9X1IL11"/>
<dbReference type="RefSeq" id="WP_226614187.1">
    <property type="nucleotide sequence ID" value="NZ_JAJAQI010000084.1"/>
</dbReference>
<protein>
    <recommendedName>
        <fullName evidence="4">Stability/partitioning determinant</fullName>
    </recommendedName>
</protein>
<name>A0A9X1IL11_9PROT</name>
<proteinExistence type="predicted"/>
<comment type="caution">
    <text evidence="2">The sequence shown here is derived from an EMBL/GenBank/DDBJ whole genome shotgun (WGS) entry which is preliminary data.</text>
</comment>
<evidence type="ECO:0008006" key="4">
    <source>
        <dbReference type="Google" id="ProtNLM"/>
    </source>
</evidence>
<dbReference type="EMBL" id="JAJAQI010000084">
    <property type="protein sequence ID" value="MCB4825343.1"/>
    <property type="molecule type" value="Genomic_DNA"/>
</dbReference>
<sequence length="122" mass="13562">MSGKRAGLFEEGPDVSDFKPKPPARAEQVKAVAEQAGFRSRDPLVQDRPAEIGQPELPATARPMRREQRRYRTGRNQQLNLKVRAQDAETFYAIADAQGWVLGETFARAIAALARELEGEKG</sequence>
<keyword evidence="3" id="KW-1185">Reference proteome</keyword>
<feature type="region of interest" description="Disordered" evidence="1">
    <location>
        <begin position="1"/>
        <end position="75"/>
    </location>
</feature>
<gene>
    <name evidence="2" type="ORF">LHA35_26880</name>
</gene>
<evidence type="ECO:0000313" key="3">
    <source>
        <dbReference type="Proteomes" id="UP001139311"/>
    </source>
</evidence>
<organism evidence="2 3">
    <name type="scientific">Roseicella aerolata</name>
    <dbReference type="NCBI Taxonomy" id="2883479"/>
    <lineage>
        <taxon>Bacteria</taxon>
        <taxon>Pseudomonadati</taxon>
        <taxon>Pseudomonadota</taxon>
        <taxon>Alphaproteobacteria</taxon>
        <taxon>Acetobacterales</taxon>
        <taxon>Roseomonadaceae</taxon>
        <taxon>Roseicella</taxon>
    </lineage>
</organism>
<dbReference type="Proteomes" id="UP001139311">
    <property type="component" value="Unassembled WGS sequence"/>
</dbReference>
<feature type="compositionally biased region" description="Basic and acidic residues" evidence="1">
    <location>
        <begin position="39"/>
        <end position="50"/>
    </location>
</feature>
<evidence type="ECO:0000313" key="2">
    <source>
        <dbReference type="EMBL" id="MCB4825343.1"/>
    </source>
</evidence>
<reference evidence="2" key="1">
    <citation type="submission" date="2021-10" db="EMBL/GenBank/DDBJ databases">
        <title>Roseicella aerolatum sp. nov., isolated from aerosols of e-waste dismantling site.</title>
        <authorList>
            <person name="Qin T."/>
        </authorList>
    </citation>
    <scope>NUCLEOTIDE SEQUENCE</scope>
    <source>
        <strain evidence="2">GB24</strain>
    </source>
</reference>
<evidence type="ECO:0000256" key="1">
    <source>
        <dbReference type="SAM" id="MobiDB-lite"/>
    </source>
</evidence>
<accession>A0A9X1IL11</accession>